<dbReference type="Pfam" id="PF14026">
    <property type="entry name" value="SCO4226-like"/>
    <property type="match status" value="1"/>
</dbReference>
<dbReference type="KEGG" id="bbev:BBEV_0795"/>
<dbReference type="Proteomes" id="UP000094463">
    <property type="component" value="Chromosome"/>
</dbReference>
<dbReference type="InterPro" id="IPR025336">
    <property type="entry name" value="SCO4226-like"/>
</dbReference>
<gene>
    <name evidence="1" type="ORF">BBEV_0795</name>
</gene>
<dbReference type="AlphaFoldDB" id="A0A1D7QT15"/>
<evidence type="ECO:0008006" key="3">
    <source>
        <dbReference type="Google" id="ProtNLM"/>
    </source>
</evidence>
<reference evidence="1 2" key="1">
    <citation type="submission" date="2015-08" db="EMBL/GenBank/DDBJ databases">
        <title>The complete genome sequence of Bacillus beveridgei MLTeJB.</title>
        <authorList>
            <person name="Hanson T.E."/>
            <person name="Mesa C."/>
            <person name="Basesman S.M."/>
            <person name="Oremland R.S."/>
        </authorList>
    </citation>
    <scope>NUCLEOTIDE SEQUENCE [LARGE SCALE GENOMIC DNA]</scope>
    <source>
        <strain evidence="1 2">MLTeJB</strain>
    </source>
</reference>
<dbReference type="PATRIC" id="fig|632773.3.peg.838"/>
<dbReference type="InterPro" id="IPR042557">
    <property type="entry name" value="SCO4226"/>
</dbReference>
<dbReference type="STRING" id="632773.BBEV_0795"/>
<dbReference type="Gene3D" id="3.30.70.3090">
    <property type="entry name" value="ORF SCO4226, nickel-binding ferredoxin-like monomer"/>
    <property type="match status" value="1"/>
</dbReference>
<sequence length="176" mass="20069">MALYLIESSLEGKVENESAFEQKVSDLETNLSAGELIEVQTATDFTRVFFIFEASEEKALTAELEKAGVPVQLTKEVRIVGQDLEEAKKQKEKINYLVEWNLPEDLSMDQYLERKKKNSVHYAEVPEVSFSRTYVCEDMSKCLCFYDAPDDEAVVKAREAVKAPIDDITRLSSRKK</sequence>
<dbReference type="RefSeq" id="WP_069364281.1">
    <property type="nucleotide sequence ID" value="NZ_CP012502.1"/>
</dbReference>
<evidence type="ECO:0000313" key="2">
    <source>
        <dbReference type="Proteomes" id="UP000094463"/>
    </source>
</evidence>
<organism evidence="1 2">
    <name type="scientific">Salisediminibacterium beveridgei</name>
    <dbReference type="NCBI Taxonomy" id="632773"/>
    <lineage>
        <taxon>Bacteria</taxon>
        <taxon>Bacillati</taxon>
        <taxon>Bacillota</taxon>
        <taxon>Bacilli</taxon>
        <taxon>Bacillales</taxon>
        <taxon>Bacillaceae</taxon>
        <taxon>Salisediminibacterium</taxon>
    </lineage>
</organism>
<dbReference type="OrthoDB" id="5119254at2"/>
<proteinExistence type="predicted"/>
<evidence type="ECO:0000313" key="1">
    <source>
        <dbReference type="EMBL" id="AOM82166.1"/>
    </source>
</evidence>
<keyword evidence="2" id="KW-1185">Reference proteome</keyword>
<dbReference type="EMBL" id="CP012502">
    <property type="protein sequence ID" value="AOM82166.1"/>
    <property type="molecule type" value="Genomic_DNA"/>
</dbReference>
<name>A0A1D7QT15_9BACI</name>
<protein>
    <recommendedName>
        <fullName evidence="3">DUF4242 domain-containing protein</fullName>
    </recommendedName>
</protein>
<accession>A0A1D7QT15</accession>